<reference evidence="2 3" key="1">
    <citation type="submission" date="2019-12" db="EMBL/GenBank/DDBJ databases">
        <authorList>
            <person name="Li M."/>
        </authorList>
    </citation>
    <scope>NUCLEOTIDE SEQUENCE [LARGE SCALE GENOMIC DNA]</scope>
    <source>
        <strain evidence="2 3">GBMRC 2024</strain>
    </source>
</reference>
<dbReference type="EMBL" id="WUMU01000010">
    <property type="protein sequence ID" value="MXN18234.1"/>
    <property type="molecule type" value="Genomic_DNA"/>
</dbReference>
<evidence type="ECO:0008006" key="4">
    <source>
        <dbReference type="Google" id="ProtNLM"/>
    </source>
</evidence>
<feature type="chain" id="PRO_5026789678" description="Outer membrane beta-barrel protein" evidence="1">
    <location>
        <begin position="20"/>
        <end position="217"/>
    </location>
</feature>
<gene>
    <name evidence="2" type="ORF">GR170_10330</name>
</gene>
<keyword evidence="1" id="KW-0732">Signal</keyword>
<keyword evidence="3" id="KW-1185">Reference proteome</keyword>
<accession>A0A6L7G1K2</accession>
<dbReference type="RefSeq" id="WP_160894352.1">
    <property type="nucleotide sequence ID" value="NZ_WUMU01000010.1"/>
</dbReference>
<evidence type="ECO:0000313" key="2">
    <source>
        <dbReference type="EMBL" id="MXN18234.1"/>
    </source>
</evidence>
<dbReference type="AlphaFoldDB" id="A0A6L7G1K2"/>
<comment type="caution">
    <text evidence="2">The sequence shown here is derived from an EMBL/GenBank/DDBJ whole genome shotgun (WGS) entry which is preliminary data.</text>
</comment>
<name>A0A6L7G1K2_9RHOB</name>
<evidence type="ECO:0000313" key="3">
    <source>
        <dbReference type="Proteomes" id="UP000477911"/>
    </source>
</evidence>
<sequence length="217" mass="23293">MRTALLLAALAGIVAPAQGAAGAWPRGKGKTFSAGAIRIFGLGTPGRLTQSFTYFHEYGLSDRWTLGADIGGAISGLDKMVVFVSHPLLTFGQTRTAADLGVGSVSGHPVVRPGFSIGRGLEYPPGWAVMETAVEYFLDTGVYDWKVDFTFGVAPADHPKTYLQLQTGKSHQDPVFARLAVSMAIPLRKDFLLDLGGSAALRNSDPYRLKIGFWKTF</sequence>
<protein>
    <recommendedName>
        <fullName evidence="4">Outer membrane beta-barrel protein</fullName>
    </recommendedName>
</protein>
<dbReference type="Proteomes" id="UP000477911">
    <property type="component" value="Unassembled WGS sequence"/>
</dbReference>
<proteinExistence type="predicted"/>
<evidence type="ECO:0000256" key="1">
    <source>
        <dbReference type="SAM" id="SignalP"/>
    </source>
</evidence>
<organism evidence="2 3">
    <name type="scientific">Pseudooceanicola albus</name>
    <dbReference type="NCBI Taxonomy" id="2692189"/>
    <lineage>
        <taxon>Bacteria</taxon>
        <taxon>Pseudomonadati</taxon>
        <taxon>Pseudomonadota</taxon>
        <taxon>Alphaproteobacteria</taxon>
        <taxon>Rhodobacterales</taxon>
        <taxon>Paracoccaceae</taxon>
        <taxon>Pseudooceanicola</taxon>
    </lineage>
</organism>
<feature type="signal peptide" evidence="1">
    <location>
        <begin position="1"/>
        <end position="19"/>
    </location>
</feature>